<keyword evidence="4" id="KW-0456">Lyase</keyword>
<keyword evidence="2" id="KW-0479">Metal-binding</keyword>
<evidence type="ECO:0000313" key="5">
    <source>
        <dbReference type="EMBL" id="QJA59351.1"/>
    </source>
</evidence>
<proteinExistence type="predicted"/>
<reference evidence="5" key="1">
    <citation type="submission" date="2020-03" db="EMBL/GenBank/DDBJ databases">
        <title>The deep terrestrial virosphere.</title>
        <authorList>
            <person name="Holmfeldt K."/>
            <person name="Nilsson E."/>
            <person name="Simone D."/>
            <person name="Lopez-Fernandez M."/>
            <person name="Wu X."/>
            <person name="de Brujin I."/>
            <person name="Lundin D."/>
            <person name="Andersson A."/>
            <person name="Bertilsson S."/>
            <person name="Dopson M."/>
        </authorList>
    </citation>
    <scope>NUCLEOTIDE SEQUENCE</scope>
    <source>
        <strain evidence="5">MM415B01304</strain>
    </source>
</reference>
<evidence type="ECO:0000256" key="4">
    <source>
        <dbReference type="ARBA" id="ARBA00023239"/>
    </source>
</evidence>
<dbReference type="PIRSF" id="PIRSF006113">
    <property type="entry name" value="PTP_synth"/>
    <property type="match status" value="1"/>
</dbReference>
<keyword evidence="3" id="KW-0862">Zinc</keyword>
<dbReference type="GO" id="GO:0046872">
    <property type="term" value="F:metal ion binding"/>
    <property type="evidence" value="ECO:0007669"/>
    <property type="project" value="UniProtKB-KW"/>
</dbReference>
<dbReference type="EMBL" id="MT141366">
    <property type="protein sequence ID" value="QJA59351.1"/>
    <property type="molecule type" value="Genomic_DNA"/>
</dbReference>
<gene>
    <name evidence="5" type="ORF">MM415B01304_0007</name>
</gene>
<evidence type="ECO:0000256" key="3">
    <source>
        <dbReference type="ARBA" id="ARBA00022833"/>
    </source>
</evidence>
<dbReference type="InterPro" id="IPR007115">
    <property type="entry name" value="6-PTP_synth/QueD"/>
</dbReference>
<dbReference type="Gene3D" id="3.30.479.10">
    <property type="entry name" value="6-pyruvoyl tetrahydropterin synthase/QueD"/>
    <property type="match status" value="1"/>
</dbReference>
<dbReference type="Pfam" id="PF01242">
    <property type="entry name" value="PTPS"/>
    <property type="match status" value="1"/>
</dbReference>
<evidence type="ECO:0000256" key="2">
    <source>
        <dbReference type="ARBA" id="ARBA00022723"/>
    </source>
</evidence>
<sequence length="117" mass="13393">MIIGRVFHFDAAHHLPKHPGWCKNLHGHTWKVTVEVSGYINTETRMVMDLKDLKALVKGLLDVYDHQCLNDFMSMPTCEFLTLILHDGLQYLLPSGVKMHSIQVQEGEGGYAREERC</sequence>
<accession>A0A6M3IPZ4</accession>
<dbReference type="PANTHER" id="PTHR12589:SF7">
    <property type="entry name" value="6-PYRUVOYL TETRAHYDROBIOPTERIN SYNTHASE"/>
    <property type="match status" value="1"/>
</dbReference>
<protein>
    <submittedName>
        <fullName evidence="5">Putative 6-Pyruvoyl tetrahydrobiopterin synthase</fullName>
    </submittedName>
</protein>
<organism evidence="5">
    <name type="scientific">viral metagenome</name>
    <dbReference type="NCBI Taxonomy" id="1070528"/>
    <lineage>
        <taxon>unclassified sequences</taxon>
        <taxon>metagenomes</taxon>
        <taxon>organismal metagenomes</taxon>
    </lineage>
</organism>
<comment type="cofactor">
    <cofactor evidence="1">
        <name>Zn(2+)</name>
        <dbReference type="ChEBI" id="CHEBI:29105"/>
    </cofactor>
</comment>
<evidence type="ECO:0000256" key="1">
    <source>
        <dbReference type="ARBA" id="ARBA00001947"/>
    </source>
</evidence>
<dbReference type="NCBIfam" id="TIGR03367">
    <property type="entry name" value="queuosine_QueD"/>
    <property type="match status" value="1"/>
</dbReference>
<dbReference type="GO" id="GO:0016829">
    <property type="term" value="F:lyase activity"/>
    <property type="evidence" value="ECO:0007669"/>
    <property type="project" value="UniProtKB-KW"/>
</dbReference>
<dbReference type="AlphaFoldDB" id="A0A6M3IPZ4"/>
<dbReference type="InterPro" id="IPR038418">
    <property type="entry name" value="6-PTP_synth/QueD_sf"/>
</dbReference>
<dbReference type="PANTHER" id="PTHR12589">
    <property type="entry name" value="PYRUVOYL TETRAHYDROBIOPTERIN SYNTHASE"/>
    <property type="match status" value="1"/>
</dbReference>
<dbReference type="SUPFAM" id="SSF55620">
    <property type="entry name" value="Tetrahydrobiopterin biosynthesis enzymes-like"/>
    <property type="match status" value="1"/>
</dbReference>
<name>A0A6M3IPZ4_9ZZZZ</name>